<evidence type="ECO:0000313" key="2">
    <source>
        <dbReference type="EMBL" id="HFB53851.1"/>
    </source>
</evidence>
<feature type="transmembrane region" description="Helical" evidence="1">
    <location>
        <begin position="12"/>
        <end position="32"/>
    </location>
</feature>
<protein>
    <recommendedName>
        <fullName evidence="3">Tetratricopeptide repeat protein</fullName>
    </recommendedName>
</protein>
<dbReference type="Proteomes" id="UP000886390">
    <property type="component" value="Unassembled WGS sequence"/>
</dbReference>
<dbReference type="AlphaFoldDB" id="A0A7C3FY58"/>
<name>A0A7C3FY58_9BACT</name>
<comment type="caution">
    <text evidence="2">The sequence shown here is derived from an EMBL/GenBank/DDBJ whole genome shotgun (WGS) entry which is preliminary data.</text>
</comment>
<organism evidence="2">
    <name type="scientific">Sulfurimonas autotrophica</name>
    <dbReference type="NCBI Taxonomy" id="202747"/>
    <lineage>
        <taxon>Bacteria</taxon>
        <taxon>Pseudomonadati</taxon>
        <taxon>Campylobacterota</taxon>
        <taxon>Epsilonproteobacteria</taxon>
        <taxon>Campylobacterales</taxon>
        <taxon>Sulfurimonadaceae</taxon>
        <taxon>Sulfurimonas</taxon>
    </lineage>
</organism>
<gene>
    <name evidence="2" type="ORF">ENJ67_03885</name>
</gene>
<evidence type="ECO:0008006" key="3">
    <source>
        <dbReference type="Google" id="ProtNLM"/>
    </source>
</evidence>
<evidence type="ECO:0000256" key="1">
    <source>
        <dbReference type="SAM" id="Phobius"/>
    </source>
</evidence>
<keyword evidence="1" id="KW-1133">Transmembrane helix</keyword>
<dbReference type="EMBL" id="DRNH01000208">
    <property type="protein sequence ID" value="HFB53851.1"/>
    <property type="molecule type" value="Genomic_DNA"/>
</dbReference>
<proteinExistence type="predicted"/>
<reference evidence="2" key="1">
    <citation type="journal article" date="2020" name="mSystems">
        <title>Genome- and Community-Level Interaction Insights into Carbon Utilization and Element Cycling Functions of Hydrothermarchaeota in Hydrothermal Sediment.</title>
        <authorList>
            <person name="Zhou Z."/>
            <person name="Liu Y."/>
            <person name="Xu W."/>
            <person name="Pan J."/>
            <person name="Luo Z.H."/>
            <person name="Li M."/>
        </authorList>
    </citation>
    <scope>NUCLEOTIDE SEQUENCE [LARGE SCALE GENOMIC DNA]</scope>
    <source>
        <strain evidence="2">HyVt-507</strain>
    </source>
</reference>
<accession>A0A7C3FY58</accession>
<keyword evidence="1" id="KW-0472">Membrane</keyword>
<keyword evidence="1" id="KW-0812">Transmembrane</keyword>
<sequence>MRFANKEKVYVASYKEIVIGFLTFALILFVLYPKNLILEQILQEKSNYDLSVLYLKNMLRNDPHNEKLILTLAQKSIKSQNRDLALRLLELLKKSPHTEVQQQAYLLSYELLKQNYFFLQNKHDTKGMQKLRKELQDVFLVILNKHFYKKTDIDMLYKEAMFLQSKEAQYFLLKQKLQTDPHDVKMLSDAYYLALAMKKYDAAFGYLDTLTRLDAKHAKKWKDAHYFLLTQIYNYKELEKYLLQKAEHSSYWQKRIIQFYLAHKKYKKAAAYYMHLFEQAKSYHAKRDLWLKAVKTLQSGDLLDDAVQLGSQYEDYFIQSKKARMTLLKLYISANKLKKANALSQKILQQKR</sequence>